<evidence type="ECO:0000256" key="7">
    <source>
        <dbReference type="SAM" id="Phobius"/>
    </source>
</evidence>
<proteinExistence type="predicted"/>
<keyword evidence="6" id="KW-0016">Alginate biosynthesis</keyword>
<feature type="transmembrane region" description="Helical" evidence="7">
    <location>
        <begin position="44"/>
        <end position="65"/>
    </location>
</feature>
<keyword evidence="7" id="KW-0812">Transmembrane</keyword>
<evidence type="ECO:0000256" key="6">
    <source>
        <dbReference type="ARBA" id="ARBA00022841"/>
    </source>
</evidence>
<feature type="transmembrane region" description="Helical" evidence="7">
    <location>
        <begin position="77"/>
        <end position="100"/>
    </location>
</feature>
<dbReference type="OrthoDB" id="288614at2"/>
<evidence type="ECO:0000256" key="5">
    <source>
        <dbReference type="ARBA" id="ARBA00022764"/>
    </source>
</evidence>
<dbReference type="RefSeq" id="WP_151968206.1">
    <property type="nucleotide sequence ID" value="NZ_AP019860.1"/>
</dbReference>
<accession>A0A5S9IM33</accession>
<keyword evidence="3" id="KW-0808">Transferase</keyword>
<dbReference type="AlphaFoldDB" id="A0A5S9IM33"/>
<dbReference type="GO" id="GO:0016740">
    <property type="term" value="F:transferase activity"/>
    <property type="evidence" value="ECO:0007669"/>
    <property type="project" value="UniProtKB-KW"/>
</dbReference>
<evidence type="ECO:0000256" key="2">
    <source>
        <dbReference type="ARBA" id="ARBA00005182"/>
    </source>
</evidence>
<name>A0A5S9IM33_UABAM</name>
<dbReference type="InterPro" id="IPR031811">
    <property type="entry name" value="ALGX/ALGJ_SGNH-like"/>
</dbReference>
<dbReference type="InterPro" id="IPR036514">
    <property type="entry name" value="SGNH_hydro_sf"/>
</dbReference>
<keyword evidence="7" id="KW-0472">Membrane</keyword>
<evidence type="ECO:0000259" key="8">
    <source>
        <dbReference type="Pfam" id="PF16822"/>
    </source>
</evidence>
<keyword evidence="10" id="KW-1185">Reference proteome</keyword>
<reference evidence="9 10" key="1">
    <citation type="submission" date="2019-08" db="EMBL/GenBank/DDBJ databases">
        <title>Complete genome sequence of Candidatus Uab amorphum.</title>
        <authorList>
            <person name="Shiratori T."/>
            <person name="Suzuki S."/>
            <person name="Kakizawa Y."/>
            <person name="Ishida K."/>
        </authorList>
    </citation>
    <scope>NUCLEOTIDE SEQUENCE [LARGE SCALE GENOMIC DNA]</scope>
    <source>
        <strain evidence="9 10">SRT547</strain>
    </source>
</reference>
<sequence length="465" mass="53613">MNRKTAVIASAMLLVINLFMWFVPSNVVRMIAINKKVLLGYYSVGRLTGNVIVLLVSFIVLYIVWSRTREILKKRCFRVCAVILGLIPCVIATDVVLRVMSSQRYVGKNEIYHRPPNYHYEEFHEDIPEQKRGYARVEKGYPGYQLTVSIDEKGFRNPKALEQSHFVLVGDSFTEGSGVSDDQVWGRLLEKKTNKSLCNFGMSGSDPLNYLITLQKFAIHLRPKTVICTIYEGNDFRRTQIFTEVKDSMSLGQRIKWIFKGPLRSHIKSFLIKHSEGINTNTSFGDHSAISWLPLEYPIRSNVFYSFPVKRVMEHYVSLDGLKKSGAAQNVQSAILKMQEFCTQNKARFILVFAPAKPHVLLPVAKDEIPVKDFHDFCMLHKRKMRKKLPSEVFFAKILQCLEYKEQLIGEFCKKNKIEFVSLTKALQEATKEGKQTYFTYDQHWTPLGNVIAAERIHQYLQESE</sequence>
<evidence type="ECO:0000256" key="3">
    <source>
        <dbReference type="ARBA" id="ARBA00022679"/>
    </source>
</evidence>
<gene>
    <name evidence="9" type="ORF">UABAM_02382</name>
</gene>
<dbReference type="GO" id="GO:0016788">
    <property type="term" value="F:hydrolase activity, acting on ester bonds"/>
    <property type="evidence" value="ECO:0007669"/>
    <property type="project" value="UniProtKB-ARBA"/>
</dbReference>
<dbReference type="EMBL" id="AP019860">
    <property type="protein sequence ID" value="BBM84027.1"/>
    <property type="molecule type" value="Genomic_DNA"/>
</dbReference>
<comment type="subcellular location">
    <subcellularLocation>
        <location evidence="1">Periplasm</location>
    </subcellularLocation>
</comment>
<dbReference type="KEGG" id="uam:UABAM_02382"/>
<evidence type="ECO:0000313" key="9">
    <source>
        <dbReference type="EMBL" id="BBM84027.1"/>
    </source>
</evidence>
<evidence type="ECO:0000313" key="10">
    <source>
        <dbReference type="Proteomes" id="UP000326354"/>
    </source>
</evidence>
<dbReference type="Proteomes" id="UP000326354">
    <property type="component" value="Chromosome"/>
</dbReference>
<keyword evidence="7" id="KW-1133">Transmembrane helix</keyword>
<evidence type="ECO:0000256" key="1">
    <source>
        <dbReference type="ARBA" id="ARBA00004418"/>
    </source>
</evidence>
<feature type="transmembrane region" description="Helical" evidence="7">
    <location>
        <begin position="7"/>
        <end position="24"/>
    </location>
</feature>
<feature type="domain" description="AlgX/AlgJ SGNH hydrolase-like" evidence="8">
    <location>
        <begin position="414"/>
        <end position="463"/>
    </location>
</feature>
<evidence type="ECO:0000256" key="4">
    <source>
        <dbReference type="ARBA" id="ARBA00022729"/>
    </source>
</evidence>
<dbReference type="Gene3D" id="3.40.50.1110">
    <property type="entry name" value="SGNH hydrolase"/>
    <property type="match status" value="1"/>
</dbReference>
<keyword evidence="5" id="KW-0574">Periplasm</keyword>
<dbReference type="GO" id="GO:0042121">
    <property type="term" value="P:alginic acid biosynthetic process"/>
    <property type="evidence" value="ECO:0007669"/>
    <property type="project" value="UniProtKB-UniPathway"/>
</dbReference>
<keyword evidence="4" id="KW-0732">Signal</keyword>
<comment type="pathway">
    <text evidence="2">Glycan biosynthesis; alginate biosynthesis.</text>
</comment>
<organism evidence="9 10">
    <name type="scientific">Uabimicrobium amorphum</name>
    <dbReference type="NCBI Taxonomy" id="2596890"/>
    <lineage>
        <taxon>Bacteria</taxon>
        <taxon>Pseudomonadati</taxon>
        <taxon>Planctomycetota</taxon>
        <taxon>Candidatus Uabimicrobiia</taxon>
        <taxon>Candidatus Uabimicrobiales</taxon>
        <taxon>Candidatus Uabimicrobiaceae</taxon>
        <taxon>Candidatus Uabimicrobium</taxon>
    </lineage>
</organism>
<protein>
    <recommendedName>
        <fullName evidence="8">AlgX/AlgJ SGNH hydrolase-like domain-containing protein</fullName>
    </recommendedName>
</protein>
<dbReference type="Pfam" id="PF16822">
    <property type="entry name" value="ALGX"/>
    <property type="match status" value="1"/>
</dbReference>
<dbReference type="UniPathway" id="UPA00286"/>
<dbReference type="SUPFAM" id="SSF52266">
    <property type="entry name" value="SGNH hydrolase"/>
    <property type="match status" value="1"/>
</dbReference>
<dbReference type="GO" id="GO:0042597">
    <property type="term" value="C:periplasmic space"/>
    <property type="evidence" value="ECO:0007669"/>
    <property type="project" value="UniProtKB-SubCell"/>
</dbReference>